<organism evidence="3 4">
    <name type="scientific">Chryseolinea serpens</name>
    <dbReference type="NCBI Taxonomy" id="947013"/>
    <lineage>
        <taxon>Bacteria</taxon>
        <taxon>Pseudomonadati</taxon>
        <taxon>Bacteroidota</taxon>
        <taxon>Cytophagia</taxon>
        <taxon>Cytophagales</taxon>
        <taxon>Fulvivirgaceae</taxon>
        <taxon>Chryseolinea</taxon>
    </lineage>
</organism>
<accession>A0A1M5SFN1</accession>
<reference evidence="3 4" key="1">
    <citation type="submission" date="2016-11" db="EMBL/GenBank/DDBJ databases">
        <authorList>
            <person name="Jaros S."/>
            <person name="Januszkiewicz K."/>
            <person name="Wedrychowicz H."/>
        </authorList>
    </citation>
    <scope>NUCLEOTIDE SEQUENCE [LARGE SCALE GENOMIC DNA]</scope>
    <source>
        <strain evidence="3 4">DSM 24574</strain>
    </source>
</reference>
<dbReference type="InterPro" id="IPR019734">
    <property type="entry name" value="TPR_rpt"/>
</dbReference>
<dbReference type="Proteomes" id="UP000184212">
    <property type="component" value="Unassembled WGS sequence"/>
</dbReference>
<protein>
    <submittedName>
        <fullName evidence="3">Tetratricopeptide repeat-containing protein</fullName>
    </submittedName>
</protein>
<dbReference type="EMBL" id="FQWQ01000002">
    <property type="protein sequence ID" value="SHH37289.1"/>
    <property type="molecule type" value="Genomic_DNA"/>
</dbReference>
<dbReference type="InterPro" id="IPR013517">
    <property type="entry name" value="FG-GAP"/>
</dbReference>
<dbReference type="SUPFAM" id="SSF48452">
    <property type="entry name" value="TPR-like"/>
    <property type="match status" value="1"/>
</dbReference>
<dbReference type="InterPro" id="IPR028994">
    <property type="entry name" value="Integrin_alpha_N"/>
</dbReference>
<keyword evidence="1" id="KW-0732">Signal</keyword>
<sequence>MILYPRVPGTNQTMKRNLPVLLLSLVTAMNMLSCAKKDACHDEMVAILDRVHKASYRPANQFYPEAGLPYMDSLLGLPHSTPSQVRYCQYLKANIYLELGQEEKAVELLEGVVRDDPEFQVELAWKDLAVAYLRQGERANCISNHASESCIMPVKGMGIHDDPLGSRKAIEIYQRLLEKHPNDIESRWLLNLAYMTLGKYPAGVPEKFLIPGMEGDTTVKVKPFDDIAADLKLDVNNMAGGSIVEDFDNDGYLDLLTSGMGTEEAMHYFKNNADGTFTDLSDKVGLKGISGGLNMVQADYNNDGFKDVLVLRGAWKKQFGEEPNSLLRNNGNGTFTDVTTQAGLLSFHPTQAATWNDFNNDGWIDLFIGNETAVAQFEKGHPCELYINNQDGTFREVARDAMCDIELYVKGVTSGDYDHDGWKDLFLSTMNGQRVLLKNMGVQQGKEIAFADATHVAGLDHERGNTFPTWFFDYDNDGWLDIFACDYTFRHTLAFYAAAEKLGIPEGNPQKMLLYHNNHNGTFTNMADSLGLDKVTFAMGSNFGDIDNDGWLDMYLGTGNPDYKSLVPNKMFKNLGGKKFADVTSSARVGHLQKGHGVSFADMDNDGDQDIYIEMGGAFPGDAYQNAFFLNPGQSNNHWISLQLEGTKANRAAIGTSVKVTFTENGQQRSVYRDVNSGGSFGCSPLRREIGVGQAATIDEIEIRWHGSNTVQVFKNVGVNQFFKITEGDDQLKKVDLKMLIWSLPDKLCLPLAYNKP</sequence>
<dbReference type="AlphaFoldDB" id="A0A1M5SFN1"/>
<dbReference type="PANTHER" id="PTHR16026">
    <property type="entry name" value="CARTILAGE ACIDIC PROTEIN 1"/>
    <property type="match status" value="1"/>
</dbReference>
<dbReference type="SUPFAM" id="SSF69318">
    <property type="entry name" value="Integrin alpha N-terminal domain"/>
    <property type="match status" value="2"/>
</dbReference>
<evidence type="ECO:0000259" key="2">
    <source>
        <dbReference type="Pfam" id="PF07593"/>
    </source>
</evidence>
<dbReference type="Gene3D" id="2.130.10.130">
    <property type="entry name" value="Integrin alpha, N-terminal"/>
    <property type="match status" value="2"/>
</dbReference>
<dbReference type="Pfam" id="PF13517">
    <property type="entry name" value="FG-GAP_3"/>
    <property type="match status" value="3"/>
</dbReference>
<proteinExistence type="predicted"/>
<gene>
    <name evidence="3" type="ORF">SAMN04488109_3906</name>
</gene>
<dbReference type="PANTHER" id="PTHR16026:SF0">
    <property type="entry name" value="CARTILAGE ACIDIC PROTEIN 1"/>
    <property type="match status" value="1"/>
</dbReference>
<dbReference type="STRING" id="947013.SAMN04488109_3906"/>
<dbReference type="InterPro" id="IPR011519">
    <property type="entry name" value="UnbV_ASPIC"/>
</dbReference>
<evidence type="ECO:0000313" key="3">
    <source>
        <dbReference type="EMBL" id="SHH37289.1"/>
    </source>
</evidence>
<evidence type="ECO:0000256" key="1">
    <source>
        <dbReference type="ARBA" id="ARBA00022729"/>
    </source>
</evidence>
<dbReference type="Pfam" id="PF07593">
    <property type="entry name" value="UnbV_ASPIC"/>
    <property type="match status" value="1"/>
</dbReference>
<dbReference type="Pfam" id="PF13174">
    <property type="entry name" value="TPR_6"/>
    <property type="match status" value="1"/>
</dbReference>
<feature type="domain" description="ASPIC/UnbV" evidence="2">
    <location>
        <begin position="653"/>
        <end position="722"/>
    </location>
</feature>
<dbReference type="Gene3D" id="1.25.40.10">
    <property type="entry name" value="Tetratricopeptide repeat domain"/>
    <property type="match status" value="1"/>
</dbReference>
<keyword evidence="4" id="KW-1185">Reference proteome</keyword>
<name>A0A1M5SFN1_9BACT</name>
<dbReference type="InterPro" id="IPR027039">
    <property type="entry name" value="Crtac1"/>
</dbReference>
<evidence type="ECO:0000313" key="4">
    <source>
        <dbReference type="Proteomes" id="UP000184212"/>
    </source>
</evidence>
<dbReference type="InterPro" id="IPR011990">
    <property type="entry name" value="TPR-like_helical_dom_sf"/>
</dbReference>